<proteinExistence type="predicted"/>
<accession>A0A167KAS5</accession>
<evidence type="ECO:0000313" key="2">
    <source>
        <dbReference type="Proteomes" id="UP000076486"/>
    </source>
</evidence>
<dbReference type="EMBL" id="AUYC01000032">
    <property type="protein sequence ID" value="KZN62388.1"/>
    <property type="molecule type" value="Genomic_DNA"/>
</dbReference>
<sequence>MKKSRCTENQIFAILKEGELDVMTAHDICHKDNVRQSNYHK</sequence>
<name>A0A167KAS5_9GAMM</name>
<evidence type="ECO:0000313" key="1">
    <source>
        <dbReference type="EMBL" id="KZN62388.1"/>
    </source>
</evidence>
<dbReference type="Proteomes" id="UP000076486">
    <property type="component" value="Unassembled WGS sequence"/>
</dbReference>
<gene>
    <name evidence="1" type="ORF">N473_19235</name>
</gene>
<comment type="caution">
    <text evidence="1">The sequence shown here is derived from an EMBL/GenBank/DDBJ whole genome shotgun (WGS) entry which is preliminary data.</text>
</comment>
<reference evidence="1 2" key="1">
    <citation type="submission" date="2013-07" db="EMBL/GenBank/DDBJ databases">
        <title>Comparative Genomic and Metabolomic Analysis of Twelve Strains of Pseudoalteromonas luteoviolacea.</title>
        <authorList>
            <person name="Vynne N.G."/>
            <person name="Mansson M."/>
            <person name="Gram L."/>
        </authorList>
    </citation>
    <scope>NUCLEOTIDE SEQUENCE [LARGE SCALE GENOMIC DNA]</scope>
    <source>
        <strain evidence="1 2">CPMOR-1</strain>
    </source>
</reference>
<dbReference type="AlphaFoldDB" id="A0A167KAS5"/>
<dbReference type="PATRIC" id="fig|1365248.3.peg.2908"/>
<protein>
    <submittedName>
        <fullName evidence="1">Uncharacterized protein</fullName>
    </submittedName>
</protein>
<organism evidence="1 2">
    <name type="scientific">Pseudoalteromonas luteoviolacea CPMOR-1</name>
    <dbReference type="NCBI Taxonomy" id="1365248"/>
    <lineage>
        <taxon>Bacteria</taxon>
        <taxon>Pseudomonadati</taxon>
        <taxon>Pseudomonadota</taxon>
        <taxon>Gammaproteobacteria</taxon>
        <taxon>Alteromonadales</taxon>
        <taxon>Pseudoalteromonadaceae</taxon>
        <taxon>Pseudoalteromonas</taxon>
    </lineage>
</organism>